<proteinExistence type="predicted"/>
<organism evidence="2 3">
    <name type="scientific">Cardiocondyla obscurior</name>
    <dbReference type="NCBI Taxonomy" id="286306"/>
    <lineage>
        <taxon>Eukaryota</taxon>
        <taxon>Metazoa</taxon>
        <taxon>Ecdysozoa</taxon>
        <taxon>Arthropoda</taxon>
        <taxon>Hexapoda</taxon>
        <taxon>Insecta</taxon>
        <taxon>Pterygota</taxon>
        <taxon>Neoptera</taxon>
        <taxon>Endopterygota</taxon>
        <taxon>Hymenoptera</taxon>
        <taxon>Apocrita</taxon>
        <taxon>Aculeata</taxon>
        <taxon>Formicoidea</taxon>
        <taxon>Formicidae</taxon>
        <taxon>Myrmicinae</taxon>
        <taxon>Cardiocondyla</taxon>
    </lineage>
</organism>
<evidence type="ECO:0000256" key="1">
    <source>
        <dbReference type="SAM" id="Phobius"/>
    </source>
</evidence>
<protein>
    <submittedName>
        <fullName evidence="2">Uncharacterized protein</fullName>
    </submittedName>
</protein>
<evidence type="ECO:0000313" key="2">
    <source>
        <dbReference type="EMBL" id="KAL0104164.1"/>
    </source>
</evidence>
<dbReference type="AlphaFoldDB" id="A0AAW2EP34"/>
<comment type="caution">
    <text evidence="2">The sequence shown here is derived from an EMBL/GenBank/DDBJ whole genome shotgun (WGS) entry which is preliminary data.</text>
</comment>
<gene>
    <name evidence="2" type="ORF">PUN28_017102</name>
</gene>
<evidence type="ECO:0000313" key="3">
    <source>
        <dbReference type="Proteomes" id="UP001430953"/>
    </source>
</evidence>
<keyword evidence="3" id="KW-1185">Reference proteome</keyword>
<dbReference type="EMBL" id="JADYXP020000020">
    <property type="protein sequence ID" value="KAL0104164.1"/>
    <property type="molecule type" value="Genomic_DNA"/>
</dbReference>
<accession>A0AAW2EP34</accession>
<reference evidence="2 3" key="1">
    <citation type="submission" date="2023-03" db="EMBL/GenBank/DDBJ databases">
        <title>High recombination rates correlate with genetic variation in Cardiocondyla obscurior ants.</title>
        <authorList>
            <person name="Errbii M."/>
        </authorList>
    </citation>
    <scope>NUCLEOTIDE SEQUENCE [LARGE SCALE GENOMIC DNA]</scope>
    <source>
        <strain evidence="2">Alpha-2009</strain>
        <tissue evidence="2">Whole body</tissue>
    </source>
</reference>
<sequence length="345" mass="39196">MIHFVDKLRGCDLVRVLSSNIIIVHRHRGHLSTNIFVAAPGRRRVIGACMRPRDNCVSAKIRMCRSTLVSVTLENRKITSHHVAVPFFLPVFYYTLFFFFFLSSLIIKPYVTARDAGNVFSSFFPRDRITLLHANYSAYEVRQMQLPRRGNVDDRLHRGCDWNINHEYDPVPANTCFTSLALTASVVGANVVSRDVIRGRMLALNKLVTIISTCSEASSIWRSLTVAHSLTDTSIRERLDIQRLIKPPPSVLRVCMQSSRRALGKDYNKYAFSLDSYHRPGNVICALRLRFCFSEDDCDGPLDEYDPGSSKSRSIGSNLDSPAFCRCKMRDGFVSRDGTITLFQW</sequence>
<name>A0AAW2EP34_9HYME</name>
<keyword evidence="1" id="KW-0472">Membrane</keyword>
<feature type="transmembrane region" description="Helical" evidence="1">
    <location>
        <begin position="83"/>
        <end position="107"/>
    </location>
</feature>
<dbReference type="Proteomes" id="UP001430953">
    <property type="component" value="Unassembled WGS sequence"/>
</dbReference>
<keyword evidence="1" id="KW-1133">Transmembrane helix</keyword>
<keyword evidence="1" id="KW-0812">Transmembrane</keyword>